<sequence>MENLSRLELFPQVKFYLAKGLLAVCPIRPLKKGNDLIFGISNEREIRSKLNFENISLAMNAMKNFDSELTEFTVRCLWFLLRLLNFKGLRLNGLYLNENNIVILSKELRIESLSLCECGPYVNTFIQRHNTGEMLSHLTELDISYIDIETTTLEKIGMLPLKILNLHRSIKNSKRNHNVRQTNIDVLWEAGILKNTIQVLDVSMNDLTRTNLEKILTSQVRDLDISQCLTFYKVNFSSLVLPNTLKDLKAVHNETTLEDFHKICESSIESIEIDLRGVDNIEHELELFTCKETFKSFSVFDGRIYHHS</sequence>
<evidence type="ECO:0000313" key="1">
    <source>
        <dbReference type="EMBL" id="KAK9872379.1"/>
    </source>
</evidence>
<evidence type="ECO:0000313" key="2">
    <source>
        <dbReference type="Proteomes" id="UP001431783"/>
    </source>
</evidence>
<keyword evidence="2" id="KW-1185">Reference proteome</keyword>
<protein>
    <submittedName>
        <fullName evidence="1">Uncharacterized protein</fullName>
    </submittedName>
</protein>
<reference evidence="1 2" key="1">
    <citation type="submission" date="2023-03" db="EMBL/GenBank/DDBJ databases">
        <title>Genome insight into feeding habits of ladybird beetles.</title>
        <authorList>
            <person name="Li H.-S."/>
            <person name="Huang Y.-H."/>
            <person name="Pang H."/>
        </authorList>
    </citation>
    <scope>NUCLEOTIDE SEQUENCE [LARGE SCALE GENOMIC DNA]</scope>
    <source>
        <strain evidence="1">SYSU_2023b</strain>
        <tissue evidence="1">Whole body</tissue>
    </source>
</reference>
<proteinExistence type="predicted"/>
<gene>
    <name evidence="1" type="ORF">WA026_017839</name>
</gene>
<organism evidence="1 2">
    <name type="scientific">Henosepilachna vigintioctopunctata</name>
    <dbReference type="NCBI Taxonomy" id="420089"/>
    <lineage>
        <taxon>Eukaryota</taxon>
        <taxon>Metazoa</taxon>
        <taxon>Ecdysozoa</taxon>
        <taxon>Arthropoda</taxon>
        <taxon>Hexapoda</taxon>
        <taxon>Insecta</taxon>
        <taxon>Pterygota</taxon>
        <taxon>Neoptera</taxon>
        <taxon>Endopterygota</taxon>
        <taxon>Coleoptera</taxon>
        <taxon>Polyphaga</taxon>
        <taxon>Cucujiformia</taxon>
        <taxon>Coccinelloidea</taxon>
        <taxon>Coccinellidae</taxon>
        <taxon>Epilachninae</taxon>
        <taxon>Epilachnini</taxon>
        <taxon>Henosepilachna</taxon>
    </lineage>
</organism>
<dbReference type="AlphaFoldDB" id="A0AAW1TVJ2"/>
<dbReference type="SUPFAM" id="SSF52047">
    <property type="entry name" value="RNI-like"/>
    <property type="match status" value="1"/>
</dbReference>
<comment type="caution">
    <text evidence="1">The sequence shown here is derived from an EMBL/GenBank/DDBJ whole genome shotgun (WGS) entry which is preliminary data.</text>
</comment>
<dbReference type="EMBL" id="JARQZJ010000011">
    <property type="protein sequence ID" value="KAK9872379.1"/>
    <property type="molecule type" value="Genomic_DNA"/>
</dbReference>
<accession>A0AAW1TVJ2</accession>
<dbReference type="Proteomes" id="UP001431783">
    <property type="component" value="Unassembled WGS sequence"/>
</dbReference>
<name>A0AAW1TVJ2_9CUCU</name>